<feature type="transmembrane region" description="Helical" evidence="1">
    <location>
        <begin position="21"/>
        <end position="40"/>
    </location>
</feature>
<name>A0A7C9RS90_9PSEU</name>
<gene>
    <name evidence="2" type="ORF">G7043_21915</name>
</gene>
<keyword evidence="1" id="KW-0812">Transmembrane</keyword>
<keyword evidence="3" id="KW-1185">Reference proteome</keyword>
<feature type="transmembrane region" description="Helical" evidence="1">
    <location>
        <begin position="215"/>
        <end position="236"/>
    </location>
</feature>
<evidence type="ECO:0008006" key="4">
    <source>
        <dbReference type="Google" id="ProtNLM"/>
    </source>
</evidence>
<keyword evidence="1" id="KW-0472">Membrane</keyword>
<dbReference type="RefSeq" id="WP_166048124.1">
    <property type="nucleotide sequence ID" value="NZ_JAAMPJ010000005.1"/>
</dbReference>
<feature type="transmembrane region" description="Helical" evidence="1">
    <location>
        <begin position="139"/>
        <end position="158"/>
    </location>
</feature>
<accession>A0A7C9RS90</accession>
<reference evidence="2 3" key="1">
    <citation type="submission" date="2020-03" db="EMBL/GenBank/DDBJ databases">
        <title>Isolation and identification of active actinomycetes.</title>
        <authorList>
            <person name="Sun X."/>
        </authorList>
    </citation>
    <scope>NUCLEOTIDE SEQUENCE [LARGE SCALE GENOMIC DNA]</scope>
    <source>
        <strain evidence="2 3">NEAU-D13</strain>
    </source>
</reference>
<organism evidence="2 3">
    <name type="scientific">Lentzea alba</name>
    <dbReference type="NCBI Taxonomy" id="2714351"/>
    <lineage>
        <taxon>Bacteria</taxon>
        <taxon>Bacillati</taxon>
        <taxon>Actinomycetota</taxon>
        <taxon>Actinomycetes</taxon>
        <taxon>Pseudonocardiales</taxon>
        <taxon>Pseudonocardiaceae</taxon>
        <taxon>Lentzea</taxon>
    </lineage>
</organism>
<keyword evidence="1" id="KW-1133">Transmembrane helix</keyword>
<evidence type="ECO:0000256" key="1">
    <source>
        <dbReference type="SAM" id="Phobius"/>
    </source>
</evidence>
<feature type="transmembrane region" description="Helical" evidence="1">
    <location>
        <begin position="165"/>
        <end position="182"/>
    </location>
</feature>
<dbReference type="Proteomes" id="UP000481360">
    <property type="component" value="Unassembled WGS sequence"/>
</dbReference>
<evidence type="ECO:0000313" key="2">
    <source>
        <dbReference type="EMBL" id="NGY61589.1"/>
    </source>
</evidence>
<feature type="transmembrane region" description="Helical" evidence="1">
    <location>
        <begin position="60"/>
        <end position="80"/>
    </location>
</feature>
<evidence type="ECO:0000313" key="3">
    <source>
        <dbReference type="Proteomes" id="UP000481360"/>
    </source>
</evidence>
<feature type="transmembrane region" description="Helical" evidence="1">
    <location>
        <begin position="101"/>
        <end position="127"/>
    </location>
</feature>
<sequence length="241" mass="24947">MSHDTRRWIHAETTKLWSLPATHLTALGTLVASAMLAIAFGAAGRPGGTTVLDAGLAPVGYTQVGFIILGVVAVTSEYSGGQLRTTLTAMPRRTTQHLAKLVSLAQFALLAAVITVLASIVVAGVVVGDQASLTEALRGIGGAAGYLTLTTLLSAAVAAIVRRTIPALAGLLVHYFIAGPLLRDRTDFATYLPDTAGYRMWFPGATGRLGALSPLTGAAVVLAWVVLAVAVSTTAFRRRDA</sequence>
<protein>
    <recommendedName>
        <fullName evidence="4">ABC-2 family transporter protein</fullName>
    </recommendedName>
</protein>
<proteinExistence type="predicted"/>
<dbReference type="EMBL" id="JAAMPJ010000005">
    <property type="protein sequence ID" value="NGY61589.1"/>
    <property type="molecule type" value="Genomic_DNA"/>
</dbReference>
<dbReference type="AlphaFoldDB" id="A0A7C9RS90"/>
<comment type="caution">
    <text evidence="2">The sequence shown here is derived from an EMBL/GenBank/DDBJ whole genome shotgun (WGS) entry which is preliminary data.</text>
</comment>